<dbReference type="PANTHER" id="PTHR12366">
    <property type="entry name" value="ASPARTYL/ASPARAGINYL BETA-HYDROXYLASE"/>
    <property type="match status" value="1"/>
</dbReference>
<dbReference type="GO" id="GO:0062101">
    <property type="term" value="F:peptidyl-aspartic acid 3-dioxygenase activity"/>
    <property type="evidence" value="ECO:0007669"/>
    <property type="project" value="InterPro"/>
</dbReference>
<protein>
    <submittedName>
        <fullName evidence="14">Aspartate beta-hydroxylase</fullName>
    </submittedName>
</protein>
<evidence type="ECO:0000259" key="13">
    <source>
        <dbReference type="Pfam" id="PF05279"/>
    </source>
</evidence>
<feature type="region of interest" description="Disordered" evidence="10">
    <location>
        <begin position="236"/>
        <end position="305"/>
    </location>
</feature>
<dbReference type="GeneTree" id="ENSGT00940000156304"/>
<evidence type="ECO:0000256" key="9">
    <source>
        <dbReference type="ARBA" id="ARBA00037847"/>
    </source>
</evidence>
<keyword evidence="15" id="KW-1185">Reference proteome</keyword>
<evidence type="ECO:0000256" key="8">
    <source>
        <dbReference type="ARBA" id="ARBA00023180"/>
    </source>
</evidence>
<organism evidence="14 15">
    <name type="scientific">Oreochromis niloticus</name>
    <name type="common">Nile tilapia</name>
    <name type="synonym">Tilapia nilotica</name>
    <dbReference type="NCBI Taxonomy" id="8128"/>
    <lineage>
        <taxon>Eukaryota</taxon>
        <taxon>Metazoa</taxon>
        <taxon>Chordata</taxon>
        <taxon>Craniata</taxon>
        <taxon>Vertebrata</taxon>
        <taxon>Euteleostomi</taxon>
        <taxon>Actinopterygii</taxon>
        <taxon>Neopterygii</taxon>
        <taxon>Teleostei</taxon>
        <taxon>Neoteleostei</taxon>
        <taxon>Acanthomorphata</taxon>
        <taxon>Ovalentaria</taxon>
        <taxon>Cichlomorphae</taxon>
        <taxon>Cichliformes</taxon>
        <taxon>Cichlidae</taxon>
        <taxon>African cichlids</taxon>
        <taxon>Pseudocrenilabrinae</taxon>
        <taxon>Oreochromini</taxon>
        <taxon>Oreochromis</taxon>
    </lineage>
</organism>
<evidence type="ECO:0000313" key="15">
    <source>
        <dbReference type="Proteomes" id="UP000005207"/>
    </source>
</evidence>
<feature type="transmembrane region" description="Helical" evidence="11">
    <location>
        <begin position="53"/>
        <end position="76"/>
    </location>
</feature>
<keyword evidence="3" id="KW-0597">Phosphoprotein</keyword>
<dbReference type="InterPro" id="IPR011990">
    <property type="entry name" value="TPR-like_helical_dom_sf"/>
</dbReference>
<feature type="domain" description="Aspartyl beta-hydroxylase/Triadin" evidence="13">
    <location>
        <begin position="46"/>
        <end position="122"/>
    </location>
</feature>
<evidence type="ECO:0000259" key="12">
    <source>
        <dbReference type="Pfam" id="PF05118"/>
    </source>
</evidence>
<evidence type="ECO:0000256" key="1">
    <source>
        <dbReference type="ARBA" id="ARBA00004606"/>
    </source>
</evidence>
<comment type="subcellular location">
    <subcellularLocation>
        <location evidence="9">Endomembrane system</location>
        <topology evidence="9">Single-pass membrane protein</topology>
    </subcellularLocation>
    <subcellularLocation>
        <location evidence="1">Membrane</location>
        <topology evidence="1">Single-pass type II membrane protein</topology>
    </subcellularLocation>
</comment>
<feature type="transmembrane region" description="Helical" evidence="11">
    <location>
        <begin position="960"/>
        <end position="982"/>
    </location>
</feature>
<feature type="region of interest" description="Disordered" evidence="10">
    <location>
        <begin position="1"/>
        <end position="44"/>
    </location>
</feature>
<feature type="compositionally biased region" description="Acidic residues" evidence="10">
    <location>
        <begin position="1"/>
        <end position="15"/>
    </location>
</feature>
<dbReference type="SUPFAM" id="SSF48452">
    <property type="entry name" value="TPR-like"/>
    <property type="match status" value="1"/>
</dbReference>
<dbReference type="GO" id="GO:0016020">
    <property type="term" value="C:membrane"/>
    <property type="evidence" value="ECO:0007669"/>
    <property type="project" value="UniProtKB-SubCell"/>
</dbReference>
<dbReference type="Pfam" id="PF13181">
    <property type="entry name" value="TPR_8"/>
    <property type="match status" value="1"/>
</dbReference>
<proteinExistence type="inferred from homology"/>
<evidence type="ECO:0000256" key="6">
    <source>
        <dbReference type="ARBA" id="ARBA00023136"/>
    </source>
</evidence>
<evidence type="ECO:0000256" key="10">
    <source>
        <dbReference type="SAM" id="MobiDB-lite"/>
    </source>
</evidence>
<evidence type="ECO:0000256" key="2">
    <source>
        <dbReference type="ARBA" id="ARBA00007730"/>
    </source>
</evidence>
<keyword evidence="5 11" id="KW-1133">Transmembrane helix</keyword>
<dbReference type="InParanoid" id="A0A669BL69"/>
<dbReference type="InterPro" id="IPR007803">
    <property type="entry name" value="Asp/Arg/Pro-Hydrxlase"/>
</dbReference>
<dbReference type="InterPro" id="IPR027443">
    <property type="entry name" value="IPNS-like_sf"/>
</dbReference>
<keyword evidence="4 11" id="KW-0812">Transmembrane</keyword>
<keyword evidence="7" id="KW-1015">Disulfide bond</keyword>
<evidence type="ECO:0000256" key="7">
    <source>
        <dbReference type="ARBA" id="ARBA00023157"/>
    </source>
</evidence>
<dbReference type="Pfam" id="PF05279">
    <property type="entry name" value="Asp-B-Hydro_N"/>
    <property type="match status" value="1"/>
</dbReference>
<dbReference type="InterPro" id="IPR007943">
    <property type="entry name" value="Asp-B-hydro/Triadin_dom"/>
</dbReference>
<reference evidence="14" key="2">
    <citation type="submission" date="2025-08" db="UniProtKB">
        <authorList>
            <consortium name="Ensembl"/>
        </authorList>
    </citation>
    <scope>IDENTIFICATION</scope>
</reference>
<dbReference type="PANTHER" id="PTHR12366:SF33">
    <property type="entry name" value="ASPARTYL_ASPARAGINYL BETA-HYDROXYLASE"/>
    <property type="match status" value="1"/>
</dbReference>
<evidence type="ECO:0000256" key="3">
    <source>
        <dbReference type="ARBA" id="ARBA00022553"/>
    </source>
</evidence>
<evidence type="ECO:0000256" key="11">
    <source>
        <dbReference type="SAM" id="Phobius"/>
    </source>
</evidence>
<reference evidence="14" key="3">
    <citation type="submission" date="2025-09" db="UniProtKB">
        <authorList>
            <consortium name="Ensembl"/>
        </authorList>
    </citation>
    <scope>IDENTIFICATION</scope>
</reference>
<dbReference type="AlphaFoldDB" id="A0A669BL69"/>
<dbReference type="InterPro" id="IPR019734">
    <property type="entry name" value="TPR_rpt"/>
</dbReference>
<feature type="domain" description="Aspartyl/asparaginy/proline hydroxylase" evidence="12">
    <location>
        <begin position="815"/>
        <end position="934"/>
    </location>
</feature>
<evidence type="ECO:0000313" key="14">
    <source>
        <dbReference type="Ensembl" id="ENSONIP00000036286.1"/>
    </source>
</evidence>
<name>A0A669BL69_ORENI</name>
<accession>A0A669BL69</accession>
<dbReference type="GO" id="GO:0005783">
    <property type="term" value="C:endoplasmic reticulum"/>
    <property type="evidence" value="ECO:0007669"/>
    <property type="project" value="TreeGrafter"/>
</dbReference>
<evidence type="ECO:0000256" key="4">
    <source>
        <dbReference type="ARBA" id="ARBA00022692"/>
    </source>
</evidence>
<reference evidence="15" key="1">
    <citation type="submission" date="2012-01" db="EMBL/GenBank/DDBJ databases">
        <title>The Genome Sequence of Oreochromis niloticus (Nile Tilapia).</title>
        <authorList>
            <consortium name="Broad Institute Genome Assembly Team"/>
            <consortium name="Broad Institute Sequencing Platform"/>
            <person name="Di Palma F."/>
            <person name="Johnson J."/>
            <person name="Lander E.S."/>
            <person name="Lindblad-Toh K."/>
        </authorList>
    </citation>
    <scope>NUCLEOTIDE SEQUENCE [LARGE SCALE GENOMIC DNA]</scope>
</reference>
<gene>
    <name evidence="14" type="primary">ASPH</name>
    <name evidence="14" type="synonym">unm_hu7910</name>
</gene>
<keyword evidence="6 11" id="KW-0472">Membrane</keyword>
<dbReference type="Gene3D" id="2.60.120.330">
    <property type="entry name" value="B-lactam Antibiotic, Isopenicillin N Synthase, Chain"/>
    <property type="match status" value="1"/>
</dbReference>
<dbReference type="Ensembl" id="ENSONIT00000040434.1">
    <property type="protein sequence ID" value="ENSONIP00000036286.1"/>
    <property type="gene ID" value="ENSONIG00000013429.2"/>
</dbReference>
<keyword evidence="8" id="KW-0325">Glycoprotein</keyword>
<dbReference type="Pfam" id="PF05118">
    <property type="entry name" value="Asp_Arg_Hydrox"/>
    <property type="match status" value="1"/>
</dbReference>
<dbReference type="Proteomes" id="UP000005207">
    <property type="component" value="Linkage group LG9"/>
</dbReference>
<dbReference type="InterPro" id="IPR039038">
    <property type="entry name" value="ASPH"/>
</dbReference>
<dbReference type="Pfam" id="PF13432">
    <property type="entry name" value="TPR_16"/>
    <property type="match status" value="1"/>
</dbReference>
<dbReference type="Gene3D" id="1.25.40.10">
    <property type="entry name" value="Tetratricopeptide repeat domain"/>
    <property type="match status" value="1"/>
</dbReference>
<comment type="similarity">
    <text evidence="2">Belongs to the aspartyl/asparaginyl beta-hydroxylase family.</text>
</comment>
<evidence type="ECO:0000256" key="5">
    <source>
        <dbReference type="ARBA" id="ARBA00022989"/>
    </source>
</evidence>
<sequence>MYTEEEVEPLLEDETQPLVQETEGKTVPVESKNGKRTEGGGGGDAGGGPKYSVFTWFVVLGLLGVWSSVAVVYFNIVDYDTVIARAKEFRMNFSEVLQGKLTAYDTDGDGDFDVEDAKVLLGKSAFILLFAARCSASSDHIVRGAMLRSTLKNELRMIHEKMEAKRIARIAVAEIRAFLTQEEEAREAVWELKKKELEVAEDQLRQEREREERRKEAERLEKERIEKEKIEKEKLEKEAKEKAERERLAQEKAEKERLEMERPAKEKAAREEKERMEKERVEREKAEREKQEKERLERERAEKERLERERIANERERTEREKAERERLERERLEKERIAKEKERLERERIAKEKERLERERIAKEKERLERERIAKEKERLEKERIAKEKERLERERIAKEKERLERERIAKEKERLERERIAKEKERLERERIAKEKERLERERIAKEKERLEKERIAKEKERLERERIAKEKERLERERIAKEKERLERERIAKEKERLEKERIAKEKERLERERIAKEKERLERERIAKEKERLERERIAKEKEKLERERIAKEKERLERERIAKEKERLEKERIGKPDEALKAFERLVQQYPQSPRARYGKAQAEDDMAEKLRSNDMLQRAINTYREAAELPDVTSDLLRATLKRRAERQQFLGRMRGSLATLERLVQLFPEDIGLKNDLGVAHLLLGDNKGAKKIYEEVLGVAPDNGFAKVHYGFILKSENKIAESIPYLKEGLESGEPGTDDGRFYFHLGDALQRVGDNSAYDWYELGHKRGHFASLWQRSLYNVNGLKAQPWWTAKETGYTDLVKVLERNWKTIRDEALAVLDQNTGHFVPEEENLREKGDWGQYTLWQQGRKVGNACQGVPKTCALLERFPEATGCKRGQIKFSVMQPGTHVWPHTGPTNCRLRMHLGLVIPKRGCKIRCTNETRYAARLHRSRLPPPSSASSPALFSHPFFLHHVFLLSSFCLLFFFPLLVLFPNSFFVLSNLASFPCFLS</sequence>